<feature type="chain" id="PRO_5043133088" evidence="1">
    <location>
        <begin position="24"/>
        <end position="74"/>
    </location>
</feature>
<name>A0A0R3WXA3_HYDTA</name>
<sequence length="74" mass="7982">MRALAGAIVTGATLLTFLNLRDSHEGEIEQGCVCQLTTTTRALLLPCFSQPVFCEMTAKESERWGAPQAVRNAG</sequence>
<reference evidence="2 3" key="2">
    <citation type="submission" date="2018-11" db="EMBL/GenBank/DDBJ databases">
        <authorList>
            <consortium name="Pathogen Informatics"/>
        </authorList>
    </citation>
    <scope>NUCLEOTIDE SEQUENCE [LARGE SCALE GENOMIC DNA]</scope>
</reference>
<protein>
    <submittedName>
        <fullName evidence="4">Secreted protein</fullName>
    </submittedName>
</protein>
<dbReference type="EMBL" id="UYWX01007235">
    <property type="protein sequence ID" value="VDM26838.1"/>
    <property type="molecule type" value="Genomic_DNA"/>
</dbReference>
<gene>
    <name evidence="2" type="ORF">TTAC_LOCUS5378</name>
</gene>
<dbReference type="WBParaSite" id="TTAC_0000539301-mRNA-1">
    <property type="protein sequence ID" value="TTAC_0000539301-mRNA-1"/>
    <property type="gene ID" value="TTAC_0000539301"/>
</dbReference>
<dbReference type="AlphaFoldDB" id="A0A0R3WXA3"/>
<evidence type="ECO:0000313" key="3">
    <source>
        <dbReference type="Proteomes" id="UP000274429"/>
    </source>
</evidence>
<keyword evidence="1" id="KW-0732">Signal</keyword>
<proteinExistence type="predicted"/>
<organism evidence="4">
    <name type="scientific">Hydatigena taeniaeformis</name>
    <name type="common">Feline tapeworm</name>
    <name type="synonym">Taenia taeniaeformis</name>
    <dbReference type="NCBI Taxonomy" id="6205"/>
    <lineage>
        <taxon>Eukaryota</taxon>
        <taxon>Metazoa</taxon>
        <taxon>Spiralia</taxon>
        <taxon>Lophotrochozoa</taxon>
        <taxon>Platyhelminthes</taxon>
        <taxon>Cestoda</taxon>
        <taxon>Eucestoda</taxon>
        <taxon>Cyclophyllidea</taxon>
        <taxon>Taeniidae</taxon>
        <taxon>Hydatigera</taxon>
    </lineage>
</organism>
<keyword evidence="3" id="KW-1185">Reference proteome</keyword>
<evidence type="ECO:0000313" key="4">
    <source>
        <dbReference type="WBParaSite" id="TTAC_0000539301-mRNA-1"/>
    </source>
</evidence>
<reference evidence="4" key="1">
    <citation type="submission" date="2017-02" db="UniProtKB">
        <authorList>
            <consortium name="WormBaseParasite"/>
        </authorList>
    </citation>
    <scope>IDENTIFICATION</scope>
</reference>
<evidence type="ECO:0000313" key="2">
    <source>
        <dbReference type="EMBL" id="VDM26838.1"/>
    </source>
</evidence>
<evidence type="ECO:0000256" key="1">
    <source>
        <dbReference type="SAM" id="SignalP"/>
    </source>
</evidence>
<feature type="signal peptide" evidence="1">
    <location>
        <begin position="1"/>
        <end position="23"/>
    </location>
</feature>
<dbReference type="Proteomes" id="UP000274429">
    <property type="component" value="Unassembled WGS sequence"/>
</dbReference>
<accession>A0A0R3WXA3</accession>